<evidence type="ECO:0000256" key="1">
    <source>
        <dbReference type="ARBA" id="ARBA00004123"/>
    </source>
</evidence>
<evidence type="ECO:0000256" key="8">
    <source>
        <dbReference type="ARBA" id="ARBA00023242"/>
    </source>
</evidence>
<dbReference type="Pfam" id="PF15997">
    <property type="entry name" value="DUF4772"/>
    <property type="match status" value="1"/>
</dbReference>
<gene>
    <name evidence="10" type="ORF">TMSB3V08_LOCUS4164</name>
</gene>
<evidence type="ECO:0000256" key="3">
    <source>
        <dbReference type="ARBA" id="ARBA00022771"/>
    </source>
</evidence>
<keyword evidence="7" id="KW-0804">Transcription</keyword>
<dbReference type="GO" id="GO:0000978">
    <property type="term" value="F:RNA polymerase II cis-regulatory region sequence-specific DNA binding"/>
    <property type="evidence" value="ECO:0007669"/>
    <property type="project" value="TreeGrafter"/>
</dbReference>
<dbReference type="EMBL" id="OB793433">
    <property type="protein sequence ID" value="CAD7427313.1"/>
    <property type="molecule type" value="Genomic_DNA"/>
</dbReference>
<dbReference type="GO" id="GO:0008270">
    <property type="term" value="F:zinc ion binding"/>
    <property type="evidence" value="ECO:0007669"/>
    <property type="project" value="UniProtKB-KW"/>
</dbReference>
<dbReference type="AlphaFoldDB" id="A0A7R9E5A6"/>
<comment type="subcellular location">
    <subcellularLocation>
        <location evidence="1">Nucleus</location>
    </subcellularLocation>
</comment>
<evidence type="ECO:0000313" key="10">
    <source>
        <dbReference type="EMBL" id="CAD7427313.1"/>
    </source>
</evidence>
<name>A0A7R9E5A6_9NEOP</name>
<reference evidence="10" key="1">
    <citation type="submission" date="2020-11" db="EMBL/GenBank/DDBJ databases">
        <authorList>
            <person name="Tran Van P."/>
        </authorList>
    </citation>
    <scope>NUCLEOTIDE SEQUENCE</scope>
</reference>
<evidence type="ECO:0000256" key="7">
    <source>
        <dbReference type="ARBA" id="ARBA00023163"/>
    </source>
</evidence>
<evidence type="ECO:0000259" key="9">
    <source>
        <dbReference type="Pfam" id="PF15997"/>
    </source>
</evidence>
<feature type="domain" description="DUF4772" evidence="9">
    <location>
        <begin position="5"/>
        <end position="118"/>
    </location>
</feature>
<protein>
    <recommendedName>
        <fullName evidence="9">DUF4772 domain-containing protein</fullName>
    </recommendedName>
</protein>
<organism evidence="10">
    <name type="scientific">Timema monikensis</name>
    <dbReference type="NCBI Taxonomy" id="170555"/>
    <lineage>
        <taxon>Eukaryota</taxon>
        <taxon>Metazoa</taxon>
        <taxon>Ecdysozoa</taxon>
        <taxon>Arthropoda</taxon>
        <taxon>Hexapoda</taxon>
        <taxon>Insecta</taxon>
        <taxon>Pterygota</taxon>
        <taxon>Neoptera</taxon>
        <taxon>Polyneoptera</taxon>
        <taxon>Phasmatodea</taxon>
        <taxon>Timematodea</taxon>
        <taxon>Timematoidea</taxon>
        <taxon>Timematidae</taxon>
        <taxon>Timema</taxon>
    </lineage>
</organism>
<evidence type="ECO:0000256" key="2">
    <source>
        <dbReference type="ARBA" id="ARBA00022723"/>
    </source>
</evidence>
<keyword evidence="2" id="KW-0479">Metal-binding</keyword>
<accession>A0A7R9E5A6</accession>
<sequence length="185" mass="20684">MSTGKRLAKRSIIGTRVCAPGDDGKFYSGVIHAVKTPGVTGVADETRYSVRFDACPGGKRVVSGREYRETELVGPGFRAVTGFELQRGQRVFLTYNGREVTGEVMVHAQDVDEVMVRIVPPGHERRMRIPSRSSKLGFPKPACSTLSRQRSAEKVRNYIIGRHRDWNILTRFSVASDRGAWRMNT</sequence>
<keyword evidence="4" id="KW-0862">Zinc</keyword>
<dbReference type="GO" id="GO:0003700">
    <property type="term" value="F:DNA-binding transcription factor activity"/>
    <property type="evidence" value="ECO:0007669"/>
    <property type="project" value="TreeGrafter"/>
</dbReference>
<evidence type="ECO:0000256" key="5">
    <source>
        <dbReference type="ARBA" id="ARBA00023015"/>
    </source>
</evidence>
<keyword evidence="8" id="KW-0539">Nucleus</keyword>
<dbReference type="PANTHER" id="PTHR13006:SF9">
    <property type="entry name" value="GLUCOSE TRANSPORTER 4 ENHANCER FACTOR, ISOFORM G"/>
    <property type="match status" value="1"/>
</dbReference>
<evidence type="ECO:0000256" key="6">
    <source>
        <dbReference type="ARBA" id="ARBA00023125"/>
    </source>
</evidence>
<keyword evidence="6" id="KW-0238">DNA-binding</keyword>
<dbReference type="PANTHER" id="PTHR13006">
    <property type="entry name" value="PAPILLOMAVIRUS REGULATORY FACTOR PRF-1"/>
    <property type="match status" value="1"/>
</dbReference>
<keyword evidence="3" id="KW-0863">Zinc-finger</keyword>
<dbReference type="InterPro" id="IPR031940">
    <property type="entry name" value="DUF4772"/>
</dbReference>
<keyword evidence="5" id="KW-0805">Transcription regulation</keyword>
<proteinExistence type="predicted"/>
<dbReference type="InterPro" id="IPR052253">
    <property type="entry name" value="CR1/CR2-DNA-binding_regulator"/>
</dbReference>
<dbReference type="Gene3D" id="2.30.30.140">
    <property type="match status" value="1"/>
</dbReference>
<dbReference type="GO" id="GO:0005634">
    <property type="term" value="C:nucleus"/>
    <property type="evidence" value="ECO:0007669"/>
    <property type="project" value="UniProtKB-SubCell"/>
</dbReference>
<dbReference type="GO" id="GO:0006357">
    <property type="term" value="P:regulation of transcription by RNA polymerase II"/>
    <property type="evidence" value="ECO:0007669"/>
    <property type="project" value="TreeGrafter"/>
</dbReference>
<evidence type="ECO:0000256" key="4">
    <source>
        <dbReference type="ARBA" id="ARBA00022833"/>
    </source>
</evidence>